<proteinExistence type="predicted"/>
<reference evidence="2 3" key="1">
    <citation type="submission" date="2020-03" db="EMBL/GenBank/DDBJ databases">
        <title>Genomic Encyclopedia of Type Strains, Phase IV (KMG-IV): sequencing the most valuable type-strain genomes for metagenomic binning, comparative biology and taxonomic classification.</title>
        <authorList>
            <person name="Goeker M."/>
        </authorList>
    </citation>
    <scope>NUCLEOTIDE SEQUENCE [LARGE SCALE GENOMIC DNA]</scope>
    <source>
        <strain evidence="2 3">DSM 102865</strain>
    </source>
</reference>
<name>A0ABX0UNH8_9BACT</name>
<evidence type="ECO:0000256" key="1">
    <source>
        <dbReference type="SAM" id="SignalP"/>
    </source>
</evidence>
<protein>
    <submittedName>
        <fullName evidence="2">Uncharacterized protein</fullName>
    </submittedName>
</protein>
<dbReference type="RefSeq" id="WP_167272866.1">
    <property type="nucleotide sequence ID" value="NZ_JAASQJ010000003.1"/>
</dbReference>
<comment type="caution">
    <text evidence="2">The sequence shown here is derived from an EMBL/GenBank/DDBJ whole genome shotgun (WGS) entry which is preliminary data.</text>
</comment>
<dbReference type="Proteomes" id="UP001179181">
    <property type="component" value="Unassembled WGS sequence"/>
</dbReference>
<evidence type="ECO:0000313" key="3">
    <source>
        <dbReference type="Proteomes" id="UP001179181"/>
    </source>
</evidence>
<dbReference type="EMBL" id="JAASQJ010000003">
    <property type="protein sequence ID" value="NIJ54542.1"/>
    <property type="molecule type" value="Genomic_DNA"/>
</dbReference>
<evidence type="ECO:0000313" key="2">
    <source>
        <dbReference type="EMBL" id="NIJ54542.1"/>
    </source>
</evidence>
<feature type="signal peptide" evidence="1">
    <location>
        <begin position="1"/>
        <end position="37"/>
    </location>
</feature>
<sequence>MKTTYFMNGLCQRLSRTMALIVILATTMFLAPFAAEAENNSPRKQVSSRLDRNLGQQIGRYIKVENSDLAELEKGIIVISFSLNEKNQLSQVVSHSQIPAVDLYIKSNLEGKTVEIAEGEMVNHDRQYVKLRFFTEE</sequence>
<organism evidence="2 3">
    <name type="scientific">Dyadobacter arcticus</name>
    <dbReference type="NCBI Taxonomy" id="1078754"/>
    <lineage>
        <taxon>Bacteria</taxon>
        <taxon>Pseudomonadati</taxon>
        <taxon>Bacteroidota</taxon>
        <taxon>Cytophagia</taxon>
        <taxon>Cytophagales</taxon>
        <taxon>Spirosomataceae</taxon>
        <taxon>Dyadobacter</taxon>
    </lineage>
</organism>
<gene>
    <name evidence="2" type="ORF">FHS68_003724</name>
</gene>
<keyword evidence="1" id="KW-0732">Signal</keyword>
<feature type="chain" id="PRO_5046284983" evidence="1">
    <location>
        <begin position="38"/>
        <end position="137"/>
    </location>
</feature>
<keyword evidence="3" id="KW-1185">Reference proteome</keyword>
<accession>A0ABX0UNH8</accession>